<dbReference type="Gene3D" id="3.10.20.90">
    <property type="entry name" value="Phosphatidylinositol 3-kinase Catalytic Subunit, Chain A, domain 1"/>
    <property type="match status" value="1"/>
</dbReference>
<dbReference type="InterPro" id="IPR000626">
    <property type="entry name" value="Ubiquitin-like_dom"/>
</dbReference>
<proteinExistence type="predicted"/>
<dbReference type="PROSITE" id="PS00299">
    <property type="entry name" value="UBIQUITIN_1"/>
    <property type="match status" value="1"/>
</dbReference>
<dbReference type="PANTHER" id="PTHR10666">
    <property type="entry name" value="UBIQUITIN"/>
    <property type="match status" value="1"/>
</dbReference>
<keyword evidence="1" id="KW-1017">Isopeptide bond</keyword>
<dbReference type="SUPFAM" id="SSF54236">
    <property type="entry name" value="Ubiquitin-like"/>
    <property type="match status" value="1"/>
</dbReference>
<organism evidence="3 4">
    <name type="scientific">Trifolium medium</name>
    <dbReference type="NCBI Taxonomy" id="97028"/>
    <lineage>
        <taxon>Eukaryota</taxon>
        <taxon>Viridiplantae</taxon>
        <taxon>Streptophyta</taxon>
        <taxon>Embryophyta</taxon>
        <taxon>Tracheophyta</taxon>
        <taxon>Spermatophyta</taxon>
        <taxon>Magnoliopsida</taxon>
        <taxon>eudicotyledons</taxon>
        <taxon>Gunneridae</taxon>
        <taxon>Pentapetalae</taxon>
        <taxon>rosids</taxon>
        <taxon>fabids</taxon>
        <taxon>Fabales</taxon>
        <taxon>Fabaceae</taxon>
        <taxon>Papilionoideae</taxon>
        <taxon>50 kb inversion clade</taxon>
        <taxon>NPAAA clade</taxon>
        <taxon>Hologalegina</taxon>
        <taxon>IRL clade</taxon>
        <taxon>Trifolieae</taxon>
        <taxon>Trifolium</taxon>
    </lineage>
</organism>
<dbReference type="InterPro" id="IPR029071">
    <property type="entry name" value="Ubiquitin-like_domsf"/>
</dbReference>
<feature type="domain" description="Ubiquitin-like" evidence="2">
    <location>
        <begin position="1"/>
        <end position="62"/>
    </location>
</feature>
<reference evidence="3 4" key="1">
    <citation type="journal article" date="2018" name="Front. Plant Sci.">
        <title>Red Clover (Trifolium pratense) and Zigzag Clover (T. medium) - A Picture of Genomic Similarities and Differences.</title>
        <authorList>
            <person name="Dluhosova J."/>
            <person name="Istvanek J."/>
            <person name="Nedelnik J."/>
            <person name="Repkova J."/>
        </authorList>
    </citation>
    <scope>NUCLEOTIDE SEQUENCE [LARGE SCALE GENOMIC DNA]</scope>
    <source>
        <strain evidence="4">cv. 10/8</strain>
        <tissue evidence="3">Leaf</tissue>
    </source>
</reference>
<dbReference type="Pfam" id="PF00240">
    <property type="entry name" value="ubiquitin"/>
    <property type="match status" value="1"/>
</dbReference>
<evidence type="ECO:0000259" key="2">
    <source>
        <dbReference type="PROSITE" id="PS50053"/>
    </source>
</evidence>
<name>A0A392N4J6_9FABA</name>
<sequence length="71" mass="7972">MQIFIKSPIGKTITLAVRSSDTIVDVKLMILDIEDIPVQQQCLIFAGKQLDDSRTITTTNIEFSNIEFSNI</sequence>
<accession>A0A392N4J6</accession>
<comment type="caution">
    <text evidence="3">The sequence shown here is derived from an EMBL/GenBank/DDBJ whole genome shotgun (WGS) entry which is preliminary data.</text>
</comment>
<dbReference type="AlphaFoldDB" id="A0A392N4J6"/>
<dbReference type="PROSITE" id="PS50053">
    <property type="entry name" value="UBIQUITIN_2"/>
    <property type="match status" value="1"/>
</dbReference>
<evidence type="ECO:0000256" key="1">
    <source>
        <dbReference type="ARBA" id="ARBA00022499"/>
    </source>
</evidence>
<dbReference type="EMBL" id="LXQA010026427">
    <property type="protein sequence ID" value="MCH94075.1"/>
    <property type="molecule type" value="Genomic_DNA"/>
</dbReference>
<dbReference type="InterPro" id="IPR019956">
    <property type="entry name" value="Ubiquitin_dom"/>
</dbReference>
<dbReference type="Proteomes" id="UP000265520">
    <property type="component" value="Unassembled WGS sequence"/>
</dbReference>
<gene>
    <name evidence="3" type="ORF">A2U01_0015030</name>
</gene>
<dbReference type="GO" id="GO:0003729">
    <property type="term" value="F:mRNA binding"/>
    <property type="evidence" value="ECO:0007669"/>
    <property type="project" value="UniProtKB-ARBA"/>
</dbReference>
<dbReference type="InterPro" id="IPR019954">
    <property type="entry name" value="Ubiquitin_CS"/>
</dbReference>
<dbReference type="InterPro" id="IPR050158">
    <property type="entry name" value="Ubiquitin_ubiquitin-like"/>
</dbReference>
<evidence type="ECO:0000313" key="4">
    <source>
        <dbReference type="Proteomes" id="UP000265520"/>
    </source>
</evidence>
<keyword evidence="4" id="KW-1185">Reference proteome</keyword>
<dbReference type="SMART" id="SM00213">
    <property type="entry name" value="UBQ"/>
    <property type="match status" value="1"/>
</dbReference>
<evidence type="ECO:0000313" key="3">
    <source>
        <dbReference type="EMBL" id="MCH94075.1"/>
    </source>
</evidence>
<dbReference type="PRINTS" id="PR00348">
    <property type="entry name" value="UBIQUITIN"/>
</dbReference>
<protein>
    <submittedName>
        <fullName evidence="3">Ubiquitin</fullName>
    </submittedName>
</protein>